<name>X1RLD0_9ZZZZ</name>
<dbReference type="AlphaFoldDB" id="X1RLD0"/>
<dbReference type="EMBL" id="BARW01006840">
    <property type="protein sequence ID" value="GAI81443.1"/>
    <property type="molecule type" value="Genomic_DNA"/>
</dbReference>
<evidence type="ECO:0000313" key="1">
    <source>
        <dbReference type="EMBL" id="GAI81443.1"/>
    </source>
</evidence>
<organism evidence="1">
    <name type="scientific">marine sediment metagenome</name>
    <dbReference type="NCBI Taxonomy" id="412755"/>
    <lineage>
        <taxon>unclassified sequences</taxon>
        <taxon>metagenomes</taxon>
        <taxon>ecological metagenomes</taxon>
    </lineage>
</organism>
<comment type="caution">
    <text evidence="1">The sequence shown here is derived from an EMBL/GenBank/DDBJ whole genome shotgun (WGS) entry which is preliminary data.</text>
</comment>
<gene>
    <name evidence="1" type="ORF">S12H4_14352</name>
</gene>
<reference evidence="1" key="1">
    <citation type="journal article" date="2014" name="Front. Microbiol.">
        <title>High frequency of phylogenetically diverse reductive dehalogenase-homologous genes in deep subseafloor sedimentary metagenomes.</title>
        <authorList>
            <person name="Kawai M."/>
            <person name="Futagami T."/>
            <person name="Toyoda A."/>
            <person name="Takaki Y."/>
            <person name="Nishi S."/>
            <person name="Hori S."/>
            <person name="Arai W."/>
            <person name="Tsubouchi T."/>
            <person name="Morono Y."/>
            <person name="Uchiyama I."/>
            <person name="Ito T."/>
            <person name="Fujiyama A."/>
            <person name="Inagaki F."/>
            <person name="Takami H."/>
        </authorList>
    </citation>
    <scope>NUCLEOTIDE SEQUENCE</scope>
    <source>
        <strain evidence="1">Expedition CK06-06</strain>
    </source>
</reference>
<accession>X1RLD0</accession>
<sequence length="132" mass="15545">MKCPLFCIGDRRVQLDEETEYGDCLKEKCAWWDDFANCCFIRTSSKQITRLASIMGEIEEKMPHEEQFRKYKGGRSIMGHVICPYPDDLLDKWETVANPIGKECEACEVYECEHNLNHEPYTEEVKDDKRRV</sequence>
<proteinExistence type="predicted"/>
<protein>
    <submittedName>
        <fullName evidence="1">Uncharacterized protein</fullName>
    </submittedName>
</protein>